<dbReference type="GO" id="GO:0061522">
    <property type="term" value="F:1,4-dihydroxy-2-naphthoyl-CoA thioesterase activity"/>
    <property type="evidence" value="ECO:0007669"/>
    <property type="project" value="TreeGrafter"/>
</dbReference>
<evidence type="ECO:0008006" key="4">
    <source>
        <dbReference type="Google" id="ProtNLM"/>
    </source>
</evidence>
<keyword evidence="3" id="KW-1185">Reference proteome</keyword>
<dbReference type="Gramene" id="AET1Gv20143000.1">
    <property type="protein sequence ID" value="AET1Gv20143000.1"/>
    <property type="gene ID" value="AET1Gv20143000"/>
</dbReference>
<feature type="region of interest" description="Disordered" evidence="1">
    <location>
        <begin position="91"/>
        <end position="110"/>
    </location>
</feature>
<evidence type="ECO:0000256" key="1">
    <source>
        <dbReference type="SAM" id="MobiDB-lite"/>
    </source>
</evidence>
<reference evidence="2" key="3">
    <citation type="journal article" date="2017" name="Nature">
        <title>Genome sequence of the progenitor of the wheat D genome Aegilops tauschii.</title>
        <authorList>
            <person name="Luo M.C."/>
            <person name="Gu Y.Q."/>
            <person name="Puiu D."/>
            <person name="Wang H."/>
            <person name="Twardziok S.O."/>
            <person name="Deal K.R."/>
            <person name="Huo N."/>
            <person name="Zhu T."/>
            <person name="Wang L."/>
            <person name="Wang Y."/>
            <person name="McGuire P.E."/>
            <person name="Liu S."/>
            <person name="Long H."/>
            <person name="Ramasamy R.K."/>
            <person name="Rodriguez J.C."/>
            <person name="Van S.L."/>
            <person name="Yuan L."/>
            <person name="Wang Z."/>
            <person name="Xia Z."/>
            <person name="Xiao L."/>
            <person name="Anderson O.D."/>
            <person name="Ouyang S."/>
            <person name="Liang Y."/>
            <person name="Zimin A.V."/>
            <person name="Pertea G."/>
            <person name="Qi P."/>
            <person name="Bennetzen J.L."/>
            <person name="Dai X."/>
            <person name="Dawson M.W."/>
            <person name="Muller H.G."/>
            <person name="Kugler K."/>
            <person name="Rivarola-Duarte L."/>
            <person name="Spannagl M."/>
            <person name="Mayer K.F.X."/>
            <person name="Lu F.H."/>
            <person name="Bevan M.W."/>
            <person name="Leroy P."/>
            <person name="Li P."/>
            <person name="You F.M."/>
            <person name="Sun Q."/>
            <person name="Liu Z."/>
            <person name="Lyons E."/>
            <person name="Wicker T."/>
            <person name="Salzberg S.L."/>
            <person name="Devos K.M."/>
            <person name="Dvorak J."/>
        </authorList>
    </citation>
    <scope>NUCLEOTIDE SEQUENCE [LARGE SCALE GENOMIC DNA]</scope>
    <source>
        <strain evidence="2">cv. AL8/78</strain>
    </source>
</reference>
<dbReference type="GO" id="GO:0042372">
    <property type="term" value="P:phylloquinone biosynthetic process"/>
    <property type="evidence" value="ECO:0007669"/>
    <property type="project" value="TreeGrafter"/>
</dbReference>
<dbReference type="AlphaFoldDB" id="A0A452XSN6"/>
<reference evidence="3" key="1">
    <citation type="journal article" date="2014" name="Science">
        <title>Ancient hybridizations among the ancestral genomes of bread wheat.</title>
        <authorList>
            <consortium name="International Wheat Genome Sequencing Consortium,"/>
            <person name="Marcussen T."/>
            <person name="Sandve S.R."/>
            <person name="Heier L."/>
            <person name="Spannagl M."/>
            <person name="Pfeifer M."/>
            <person name="Jakobsen K.S."/>
            <person name="Wulff B.B."/>
            <person name="Steuernagel B."/>
            <person name="Mayer K.F."/>
            <person name="Olsen O.A."/>
        </authorList>
    </citation>
    <scope>NUCLEOTIDE SEQUENCE [LARGE SCALE GENOMIC DNA]</scope>
    <source>
        <strain evidence="3">cv. AL8/78</strain>
    </source>
</reference>
<dbReference type="Proteomes" id="UP000015105">
    <property type="component" value="Chromosome 1D"/>
</dbReference>
<dbReference type="STRING" id="200361.A0A452XSN6"/>
<dbReference type="Gramene" id="AET1Gv20143000.2">
    <property type="protein sequence ID" value="AET1Gv20143000.2"/>
    <property type="gene ID" value="AET1Gv20143000"/>
</dbReference>
<protein>
    <recommendedName>
        <fullName evidence="4">Thioesterase domain-containing protein</fullName>
    </recommendedName>
</protein>
<proteinExistence type="predicted"/>
<name>A0A452XSN6_AEGTS</name>
<feature type="compositionally biased region" description="Low complexity" evidence="1">
    <location>
        <begin position="93"/>
        <end position="110"/>
    </location>
</feature>
<sequence length="141" mass="15152">MSAWSGWSQPFKILNGVVSALMAESTASIGGYMASGYRRVAGVQLSINHLKSSPASATASRPRRTPSGTSTPTRPWTRTSCWTRCIGSGRRWGSPAACSGAPSSSSAPSGSPCQSFPPSILKAPTFFFPFRHRHRFRFIVN</sequence>
<reference evidence="2" key="5">
    <citation type="journal article" date="2021" name="G3 (Bethesda)">
        <title>Aegilops tauschii genome assembly Aet v5.0 features greater sequence contiguity and improved annotation.</title>
        <authorList>
            <person name="Wang L."/>
            <person name="Zhu T."/>
            <person name="Rodriguez J.C."/>
            <person name="Deal K.R."/>
            <person name="Dubcovsky J."/>
            <person name="McGuire P.E."/>
            <person name="Lux T."/>
            <person name="Spannagl M."/>
            <person name="Mayer K.F.X."/>
            <person name="Baldrich P."/>
            <person name="Meyers B.C."/>
            <person name="Huo N."/>
            <person name="Gu Y.Q."/>
            <person name="Zhou H."/>
            <person name="Devos K.M."/>
            <person name="Bennetzen J.L."/>
            <person name="Unver T."/>
            <person name="Budak H."/>
            <person name="Gulick P.J."/>
            <person name="Galiba G."/>
            <person name="Kalapos B."/>
            <person name="Nelson D.R."/>
            <person name="Li P."/>
            <person name="You F.M."/>
            <person name="Luo M.C."/>
            <person name="Dvorak J."/>
        </authorList>
    </citation>
    <scope>NUCLEOTIDE SEQUENCE [LARGE SCALE GENOMIC DNA]</scope>
    <source>
        <strain evidence="2">cv. AL8/78</strain>
    </source>
</reference>
<dbReference type="PANTHER" id="PTHR43240:SF24">
    <property type="entry name" value="OS05G0137700 PROTEIN"/>
    <property type="match status" value="1"/>
</dbReference>
<feature type="region of interest" description="Disordered" evidence="1">
    <location>
        <begin position="52"/>
        <end position="78"/>
    </location>
</feature>
<evidence type="ECO:0000313" key="3">
    <source>
        <dbReference type="Proteomes" id="UP000015105"/>
    </source>
</evidence>
<accession>A0A452XSN6</accession>
<organism evidence="2 3">
    <name type="scientific">Aegilops tauschii subsp. strangulata</name>
    <name type="common">Goatgrass</name>
    <dbReference type="NCBI Taxonomy" id="200361"/>
    <lineage>
        <taxon>Eukaryota</taxon>
        <taxon>Viridiplantae</taxon>
        <taxon>Streptophyta</taxon>
        <taxon>Embryophyta</taxon>
        <taxon>Tracheophyta</taxon>
        <taxon>Spermatophyta</taxon>
        <taxon>Magnoliopsida</taxon>
        <taxon>Liliopsida</taxon>
        <taxon>Poales</taxon>
        <taxon>Poaceae</taxon>
        <taxon>BOP clade</taxon>
        <taxon>Pooideae</taxon>
        <taxon>Triticodae</taxon>
        <taxon>Triticeae</taxon>
        <taxon>Triticinae</taxon>
        <taxon>Aegilops</taxon>
    </lineage>
</organism>
<dbReference type="Gramene" id="AET1Gv20143000.3">
    <property type="protein sequence ID" value="AET1Gv20143000.3"/>
    <property type="gene ID" value="AET1Gv20143000"/>
</dbReference>
<reference evidence="2" key="4">
    <citation type="submission" date="2019-03" db="UniProtKB">
        <authorList>
            <consortium name="EnsemblPlants"/>
        </authorList>
    </citation>
    <scope>IDENTIFICATION</scope>
</reference>
<dbReference type="Gene3D" id="3.10.129.10">
    <property type="entry name" value="Hotdog Thioesterase"/>
    <property type="match status" value="1"/>
</dbReference>
<evidence type="ECO:0000313" key="2">
    <source>
        <dbReference type="EnsemblPlants" id="AET1Gv20143000.3"/>
    </source>
</evidence>
<dbReference type="EnsemblPlants" id="AET1Gv20143000.2">
    <property type="protein sequence ID" value="AET1Gv20143000.2"/>
    <property type="gene ID" value="AET1Gv20143000"/>
</dbReference>
<dbReference type="EnsemblPlants" id="AET1Gv20143000.1">
    <property type="protein sequence ID" value="AET1Gv20143000.1"/>
    <property type="gene ID" value="AET1Gv20143000"/>
</dbReference>
<dbReference type="GO" id="GO:0005777">
    <property type="term" value="C:peroxisome"/>
    <property type="evidence" value="ECO:0007669"/>
    <property type="project" value="TreeGrafter"/>
</dbReference>
<dbReference type="PANTHER" id="PTHR43240">
    <property type="entry name" value="1,4-DIHYDROXY-2-NAPHTHOYL-COA THIOESTERASE 1"/>
    <property type="match status" value="1"/>
</dbReference>
<reference evidence="3" key="2">
    <citation type="journal article" date="2017" name="Nat. Plants">
        <title>The Aegilops tauschii genome reveals multiple impacts of transposons.</title>
        <authorList>
            <person name="Zhao G."/>
            <person name="Zou C."/>
            <person name="Li K."/>
            <person name="Wang K."/>
            <person name="Li T."/>
            <person name="Gao L."/>
            <person name="Zhang X."/>
            <person name="Wang H."/>
            <person name="Yang Z."/>
            <person name="Liu X."/>
            <person name="Jiang W."/>
            <person name="Mao L."/>
            <person name="Kong X."/>
            <person name="Jiao Y."/>
            <person name="Jia J."/>
        </authorList>
    </citation>
    <scope>NUCLEOTIDE SEQUENCE [LARGE SCALE GENOMIC DNA]</scope>
    <source>
        <strain evidence="3">cv. AL8/78</strain>
    </source>
</reference>
<dbReference type="EnsemblPlants" id="AET1Gv20143000.3">
    <property type="protein sequence ID" value="AET1Gv20143000.3"/>
    <property type="gene ID" value="AET1Gv20143000"/>
</dbReference>